<proteinExistence type="predicted"/>
<accession>X1FCY5</accession>
<feature type="non-terminal residue" evidence="1">
    <location>
        <position position="100"/>
    </location>
</feature>
<evidence type="ECO:0000313" key="1">
    <source>
        <dbReference type="EMBL" id="GAH27279.1"/>
    </source>
</evidence>
<reference evidence="1" key="1">
    <citation type="journal article" date="2014" name="Front. Microbiol.">
        <title>High frequency of phylogenetically diverse reductive dehalogenase-homologous genes in deep subseafloor sedimentary metagenomes.</title>
        <authorList>
            <person name="Kawai M."/>
            <person name="Futagami T."/>
            <person name="Toyoda A."/>
            <person name="Takaki Y."/>
            <person name="Nishi S."/>
            <person name="Hori S."/>
            <person name="Arai W."/>
            <person name="Tsubouchi T."/>
            <person name="Morono Y."/>
            <person name="Uchiyama I."/>
            <person name="Ito T."/>
            <person name="Fujiyama A."/>
            <person name="Inagaki F."/>
            <person name="Takami H."/>
        </authorList>
    </citation>
    <scope>NUCLEOTIDE SEQUENCE</scope>
    <source>
        <strain evidence="1">Expedition CK06-06</strain>
    </source>
</reference>
<gene>
    <name evidence="1" type="ORF">S01H4_65617</name>
</gene>
<organism evidence="1">
    <name type="scientific">marine sediment metagenome</name>
    <dbReference type="NCBI Taxonomy" id="412755"/>
    <lineage>
        <taxon>unclassified sequences</taxon>
        <taxon>metagenomes</taxon>
        <taxon>ecological metagenomes</taxon>
    </lineage>
</organism>
<sequence>VRTGWNFHNNLTMRKLQDLKVPIDFSALSGVKRFGISDRRGSSFINDCNWEITPDKPYFPSEKDYRRAAIEGESALNVLEVPITTYISLKHFFGKIIRTK</sequence>
<protein>
    <submittedName>
        <fullName evidence="1">Uncharacterized protein</fullName>
    </submittedName>
</protein>
<dbReference type="AlphaFoldDB" id="X1FCY5"/>
<dbReference type="EMBL" id="BART01040226">
    <property type="protein sequence ID" value="GAH27279.1"/>
    <property type="molecule type" value="Genomic_DNA"/>
</dbReference>
<comment type="caution">
    <text evidence="1">The sequence shown here is derived from an EMBL/GenBank/DDBJ whole genome shotgun (WGS) entry which is preliminary data.</text>
</comment>
<name>X1FCY5_9ZZZZ</name>
<feature type="non-terminal residue" evidence="1">
    <location>
        <position position="1"/>
    </location>
</feature>